<protein>
    <submittedName>
        <fullName evidence="6">Oidioi.mRNA.OKI2018_I69.chr1.g3826.t1.cds</fullName>
    </submittedName>
</protein>
<dbReference type="PRINTS" id="PR00385">
    <property type="entry name" value="P450"/>
</dbReference>
<evidence type="ECO:0000256" key="1">
    <source>
        <dbReference type="ARBA" id="ARBA00004586"/>
    </source>
</evidence>
<evidence type="ECO:0000256" key="3">
    <source>
        <dbReference type="ARBA" id="ARBA00022824"/>
    </source>
</evidence>
<keyword evidence="7" id="KW-1185">Reference proteome</keyword>
<dbReference type="Pfam" id="PF00067">
    <property type="entry name" value="p450"/>
    <property type="match status" value="1"/>
</dbReference>
<dbReference type="Gene3D" id="1.10.630.10">
    <property type="entry name" value="Cytochrome P450"/>
    <property type="match status" value="1"/>
</dbReference>
<keyword evidence="5" id="KW-0503">Monooxygenase</keyword>
<gene>
    <name evidence="6" type="ORF">OKIOD_LOCUS12591</name>
</gene>
<keyword evidence="5" id="KW-0349">Heme</keyword>
<dbReference type="PANTHER" id="PTHR24291">
    <property type="entry name" value="CYTOCHROME P450 FAMILY 4"/>
    <property type="match status" value="1"/>
</dbReference>
<sequence>MIFSSFFDIFEQKSFFFLDSELIKFSSTVVILICSFILYLHHKKTKIERELVAGNILTVDDGSIQRNFPIFGHALSFDFDPVAFFRQLNDFVDHLKQKDPGALYGYHLLGPKPSLFVLSPEGAEAILKSTVHIRKGLFYKLFQDWLGTGLLTSHGKKWKTRRRLLTPAFHKTVLADFVEVMNEKAAKMVDILKEKIKTEKKINMHWPITLCALDIIIQTAMGAESDIQFEENNSYAQAIFDWMELTQIRHKSIWYWPDLIWNLSPIGRRQKKNVTKMHSFTKKIIWERWNHFRELKEELGDDFEATYFAEKCDSRGRMAFLDTLLKSLDRGEIDLEGIREEVDTFMFEGHDTTAAALLWAVQEIGENWEVMKKLHEEVELVFGDSDRPATTGDLDKLTFLEAVMKETLRKFPSVTMFSREFDSDLLVEKGERRFKIPAGAIVTINCYKLHRDETHWKEPEKFDPSRWLDGGSGETRYAYSYFPFSAGPRNCIGQRIRAIISIYFEFFQFANLTNKIILSHLLRNFTWKSTRKTNEIPVLAEIITRPKGGIDIILEEKHA</sequence>
<organism evidence="6 7">
    <name type="scientific">Oikopleura dioica</name>
    <name type="common">Tunicate</name>
    <dbReference type="NCBI Taxonomy" id="34765"/>
    <lineage>
        <taxon>Eukaryota</taxon>
        <taxon>Metazoa</taxon>
        <taxon>Chordata</taxon>
        <taxon>Tunicata</taxon>
        <taxon>Appendicularia</taxon>
        <taxon>Copelata</taxon>
        <taxon>Oikopleuridae</taxon>
        <taxon>Oikopleura</taxon>
    </lineage>
</organism>
<reference evidence="6 7" key="1">
    <citation type="submission" date="2021-04" db="EMBL/GenBank/DDBJ databases">
        <authorList>
            <person name="Bliznina A."/>
        </authorList>
    </citation>
    <scope>NUCLEOTIDE SEQUENCE [LARGE SCALE GENOMIC DNA]</scope>
</reference>
<evidence type="ECO:0000313" key="7">
    <source>
        <dbReference type="Proteomes" id="UP001158576"/>
    </source>
</evidence>
<dbReference type="InterPro" id="IPR017972">
    <property type="entry name" value="Cyt_P450_CS"/>
</dbReference>
<accession>A0ABN7SZM1</accession>
<dbReference type="PRINTS" id="PR00463">
    <property type="entry name" value="EP450I"/>
</dbReference>
<dbReference type="InterPro" id="IPR002401">
    <property type="entry name" value="Cyt_P450_E_grp-I"/>
</dbReference>
<dbReference type="InterPro" id="IPR050196">
    <property type="entry name" value="Cytochrome_P450_Monoox"/>
</dbReference>
<proteinExistence type="inferred from homology"/>
<keyword evidence="4" id="KW-0472">Membrane</keyword>
<evidence type="ECO:0000256" key="4">
    <source>
        <dbReference type="ARBA" id="ARBA00023136"/>
    </source>
</evidence>
<evidence type="ECO:0000256" key="2">
    <source>
        <dbReference type="ARBA" id="ARBA00010617"/>
    </source>
</evidence>
<dbReference type="PANTHER" id="PTHR24291:SF189">
    <property type="entry name" value="CYTOCHROME P450 4C3-RELATED"/>
    <property type="match status" value="1"/>
</dbReference>
<dbReference type="CDD" id="cd20628">
    <property type="entry name" value="CYP4"/>
    <property type="match status" value="1"/>
</dbReference>
<keyword evidence="5" id="KW-0408">Iron</keyword>
<evidence type="ECO:0000313" key="6">
    <source>
        <dbReference type="EMBL" id="CAG5108500.1"/>
    </source>
</evidence>
<comment type="subcellular location">
    <subcellularLocation>
        <location evidence="1">Endoplasmic reticulum membrane</location>
    </subcellularLocation>
</comment>
<keyword evidence="3" id="KW-0256">Endoplasmic reticulum</keyword>
<dbReference type="InterPro" id="IPR036396">
    <property type="entry name" value="Cyt_P450_sf"/>
</dbReference>
<keyword evidence="5" id="KW-0479">Metal-binding</keyword>
<dbReference type="SUPFAM" id="SSF48264">
    <property type="entry name" value="Cytochrome P450"/>
    <property type="match status" value="1"/>
</dbReference>
<dbReference type="Proteomes" id="UP001158576">
    <property type="component" value="Chromosome 1"/>
</dbReference>
<dbReference type="EMBL" id="OU015566">
    <property type="protein sequence ID" value="CAG5108500.1"/>
    <property type="molecule type" value="Genomic_DNA"/>
</dbReference>
<dbReference type="InterPro" id="IPR001128">
    <property type="entry name" value="Cyt_P450"/>
</dbReference>
<name>A0ABN7SZM1_OIKDI</name>
<evidence type="ECO:0000256" key="5">
    <source>
        <dbReference type="RuleBase" id="RU000461"/>
    </source>
</evidence>
<dbReference type="PROSITE" id="PS00086">
    <property type="entry name" value="CYTOCHROME_P450"/>
    <property type="match status" value="1"/>
</dbReference>
<keyword evidence="5" id="KW-0560">Oxidoreductase</keyword>
<comment type="similarity">
    <text evidence="2 5">Belongs to the cytochrome P450 family.</text>
</comment>